<dbReference type="EMBL" id="VUJX02000005">
    <property type="protein sequence ID" value="KAL0935994.1"/>
    <property type="molecule type" value="Genomic_DNA"/>
</dbReference>
<protein>
    <submittedName>
        <fullName evidence="1">Uncharacterized protein</fullName>
    </submittedName>
</protein>
<name>A0ACC3YVV3_COLTU</name>
<comment type="caution">
    <text evidence="1">The sequence shown here is derived from an EMBL/GenBank/DDBJ whole genome shotgun (WGS) entry which is preliminary data.</text>
</comment>
<reference evidence="1 2" key="1">
    <citation type="journal article" date="2020" name="Phytopathology">
        <title>Genome Sequence Resources of Colletotrichum truncatum, C. plurivorum, C. musicola, and C. sojae: Four Species Pathogenic to Soybean (Glycine max).</title>
        <authorList>
            <person name="Rogerio F."/>
            <person name="Boufleur T.R."/>
            <person name="Ciampi-Guillardi M."/>
            <person name="Sukno S.A."/>
            <person name="Thon M.R."/>
            <person name="Massola Junior N.S."/>
            <person name="Baroncelli R."/>
        </authorList>
    </citation>
    <scope>NUCLEOTIDE SEQUENCE [LARGE SCALE GENOMIC DNA]</scope>
    <source>
        <strain evidence="1 2">CMES1059</strain>
    </source>
</reference>
<evidence type="ECO:0000313" key="2">
    <source>
        <dbReference type="Proteomes" id="UP000805649"/>
    </source>
</evidence>
<evidence type="ECO:0000313" key="1">
    <source>
        <dbReference type="EMBL" id="KAL0935994.1"/>
    </source>
</evidence>
<dbReference type="Proteomes" id="UP000805649">
    <property type="component" value="Unassembled WGS sequence"/>
</dbReference>
<gene>
    <name evidence="1" type="ORF">CTRU02_208209</name>
</gene>
<accession>A0ACC3YVV3</accession>
<keyword evidence="2" id="KW-1185">Reference proteome</keyword>
<proteinExistence type="predicted"/>
<sequence>MEGNHDVEHDIVIGIDFGTTFSGVSWAYSGQPTDIEVISRWESKLGRNSDKEKTPTEMVYQENKGGVFWGYGIPPNSNQKPLKWFKLLLVDEDDLPQNVRESSQMATARKLAKRFNKDPVEIISCYLRHLWNHAIECIVLSAGKDLVKMCKFHVVITLPAIWSDYAKQRMRRAAENAGLLKERPIGNTTLTFISEPEAAALATMRDHGRRPNINVNDHIVVCDAGGGTVDLITYEIVSKEPFIVREAVQGDGGLCGGVFLDEAFVKLMKKKVTPEAWNNISELEVRKALNNEWENNIKTAFHGQDEDFYFSLPTECQAPGSAKRGIKRKKNLVLTRQDLLSVFDPVVDQTVALVEKQIESVLKKTGRKPKVKNSADVFLQKIILVGGFGRNDYLRIRIAEAVGEAIEILQSSGNRPWSAISRGAVIQGLTQRDLAPGLSVNINSRISRMSYGVDFDSEFDKLLHDEEDRFWNDDEQKWMVHGQMEWFLEKGDDVSNTKPVCHDYYKLFTSPPDKISDTIYCTKAWPAPESLNEDVEELCTITWTKDIDFQSLPHYTNPIGKVFSKLSYSIEMTCSGGSIDFAVIHDGKQVGAKNVTVVFKDEDED</sequence>
<organism evidence="1 2">
    <name type="scientific">Colletotrichum truncatum</name>
    <name type="common">Anthracnose fungus</name>
    <name type="synonym">Colletotrichum capsici</name>
    <dbReference type="NCBI Taxonomy" id="5467"/>
    <lineage>
        <taxon>Eukaryota</taxon>
        <taxon>Fungi</taxon>
        <taxon>Dikarya</taxon>
        <taxon>Ascomycota</taxon>
        <taxon>Pezizomycotina</taxon>
        <taxon>Sordariomycetes</taxon>
        <taxon>Hypocreomycetidae</taxon>
        <taxon>Glomerellales</taxon>
        <taxon>Glomerellaceae</taxon>
        <taxon>Colletotrichum</taxon>
        <taxon>Colletotrichum truncatum species complex</taxon>
    </lineage>
</organism>